<dbReference type="SUPFAM" id="SSF53927">
    <property type="entry name" value="Cytidine deaminase-like"/>
    <property type="match status" value="1"/>
</dbReference>
<dbReference type="HAMAP" id="MF_00972">
    <property type="entry name" value="tRNA_aden_deaminase"/>
    <property type="match status" value="1"/>
</dbReference>
<evidence type="ECO:0000256" key="6">
    <source>
        <dbReference type="ARBA" id="ARBA00022833"/>
    </source>
</evidence>
<organism evidence="10 11">
    <name type="scientific">Microbulbifer hydrolyticus</name>
    <dbReference type="NCBI Taxonomy" id="48074"/>
    <lineage>
        <taxon>Bacteria</taxon>
        <taxon>Pseudomonadati</taxon>
        <taxon>Pseudomonadota</taxon>
        <taxon>Gammaproteobacteria</taxon>
        <taxon>Cellvibrionales</taxon>
        <taxon>Microbulbiferaceae</taxon>
        <taxon>Microbulbifer</taxon>
    </lineage>
</organism>
<comment type="function">
    <text evidence="8">Catalyzes the deamination of adenosine to inosine at the wobble position 34 of tRNA(Arg2).</text>
</comment>
<dbReference type="InterPro" id="IPR016192">
    <property type="entry name" value="APOBEC/CMP_deaminase_Zn-bd"/>
</dbReference>
<evidence type="ECO:0000259" key="9">
    <source>
        <dbReference type="PROSITE" id="PS51747"/>
    </source>
</evidence>
<evidence type="ECO:0000256" key="8">
    <source>
        <dbReference type="HAMAP-Rule" id="MF_00972"/>
    </source>
</evidence>
<evidence type="ECO:0000256" key="1">
    <source>
        <dbReference type="ARBA" id="ARBA00010669"/>
    </source>
</evidence>
<feature type="domain" description="CMP/dCMP-type deaminase" evidence="9">
    <location>
        <begin position="4"/>
        <end position="113"/>
    </location>
</feature>
<evidence type="ECO:0000256" key="5">
    <source>
        <dbReference type="ARBA" id="ARBA00022801"/>
    </source>
</evidence>
<dbReference type="PANTHER" id="PTHR11079">
    <property type="entry name" value="CYTOSINE DEAMINASE FAMILY MEMBER"/>
    <property type="match status" value="1"/>
</dbReference>
<dbReference type="CDD" id="cd01285">
    <property type="entry name" value="nucleoside_deaminase"/>
    <property type="match status" value="1"/>
</dbReference>
<dbReference type="InterPro" id="IPR002125">
    <property type="entry name" value="CMP_dCMP_dom"/>
</dbReference>
<evidence type="ECO:0000256" key="7">
    <source>
        <dbReference type="ARBA" id="ARBA00048045"/>
    </source>
</evidence>
<evidence type="ECO:0000313" key="10">
    <source>
        <dbReference type="EMBL" id="MBB5212049.1"/>
    </source>
</evidence>
<dbReference type="InterPro" id="IPR028883">
    <property type="entry name" value="tRNA_aden_deaminase"/>
</dbReference>
<dbReference type="EMBL" id="JACHHR010000003">
    <property type="protein sequence ID" value="MBB5212049.1"/>
    <property type="molecule type" value="Genomic_DNA"/>
</dbReference>
<reference evidence="10 11" key="1">
    <citation type="submission" date="2020-08" db="EMBL/GenBank/DDBJ databases">
        <title>Genomic Encyclopedia of Type Strains, Phase IV (KMG-IV): sequencing the most valuable type-strain genomes for metagenomic binning, comparative biology and taxonomic classification.</title>
        <authorList>
            <person name="Goeker M."/>
        </authorList>
    </citation>
    <scope>NUCLEOTIDE SEQUENCE [LARGE SCALE GENOMIC DNA]</scope>
    <source>
        <strain evidence="10 11">DSM 11525</strain>
    </source>
</reference>
<keyword evidence="3 8" id="KW-0819">tRNA processing</keyword>
<dbReference type="PANTHER" id="PTHR11079:SF202">
    <property type="entry name" value="TRNA-SPECIFIC ADENOSINE DEAMINASE"/>
    <property type="match status" value="1"/>
</dbReference>
<dbReference type="PROSITE" id="PS51747">
    <property type="entry name" value="CYT_DCMP_DEAMINASES_2"/>
    <property type="match status" value="1"/>
</dbReference>
<sequence length="151" mass="16230">MATPRDFMFMQQALSLAAKGAALGEVPVGALVVLDGEVIGEGFNRPISASDPSAHAEVNALRDAAARQNNYRLPGATLYVTIEPCTMCFGTLIHARIARLVYGAAEPRAGVVASQLKLAEQTFFNHKIEVEGGVLAEEAGTLVREFFQKRR</sequence>
<keyword evidence="4 8" id="KW-0479">Metal-binding</keyword>
<dbReference type="InterPro" id="IPR016193">
    <property type="entry name" value="Cytidine_deaminase-like"/>
</dbReference>
<dbReference type="EC" id="3.5.4.33" evidence="8"/>
<dbReference type="AlphaFoldDB" id="A0AA89T4Y3"/>
<feature type="binding site" evidence="8">
    <location>
        <position position="85"/>
    </location>
    <ligand>
        <name>Zn(2+)</name>
        <dbReference type="ChEBI" id="CHEBI:29105"/>
        <note>catalytic</note>
    </ligand>
</feature>
<dbReference type="NCBIfam" id="NF008113">
    <property type="entry name" value="PRK10860.1"/>
    <property type="match status" value="1"/>
</dbReference>
<accession>A0AA89T4Y3</accession>
<comment type="catalytic activity">
    <reaction evidence="7 8">
        <text>adenosine(34) in tRNA + H2O + H(+) = inosine(34) in tRNA + NH4(+)</text>
        <dbReference type="Rhea" id="RHEA:43168"/>
        <dbReference type="Rhea" id="RHEA-COMP:10373"/>
        <dbReference type="Rhea" id="RHEA-COMP:10374"/>
        <dbReference type="ChEBI" id="CHEBI:15377"/>
        <dbReference type="ChEBI" id="CHEBI:15378"/>
        <dbReference type="ChEBI" id="CHEBI:28938"/>
        <dbReference type="ChEBI" id="CHEBI:74411"/>
        <dbReference type="ChEBI" id="CHEBI:82852"/>
        <dbReference type="EC" id="3.5.4.33"/>
    </reaction>
</comment>
<name>A0AA89T4Y3_9GAMM</name>
<gene>
    <name evidence="8" type="primary">tadA</name>
    <name evidence="10" type="ORF">HNQ53_002274</name>
</gene>
<keyword evidence="5 8" id="KW-0378">Hydrolase</keyword>
<evidence type="ECO:0000313" key="11">
    <source>
        <dbReference type="Proteomes" id="UP000563601"/>
    </source>
</evidence>
<comment type="subunit">
    <text evidence="2 8">Homodimer.</text>
</comment>
<comment type="similarity">
    <text evidence="1">Belongs to the cytidine and deoxycytidylate deaminase family. ADAT2 subfamily.</text>
</comment>
<dbReference type="GO" id="GO:0052717">
    <property type="term" value="F:tRNA-specific adenosine-34 deaminase activity"/>
    <property type="evidence" value="ECO:0007669"/>
    <property type="project" value="UniProtKB-UniRule"/>
</dbReference>
<dbReference type="GO" id="GO:0008270">
    <property type="term" value="F:zinc ion binding"/>
    <property type="evidence" value="ECO:0007669"/>
    <property type="project" value="UniProtKB-UniRule"/>
</dbReference>
<dbReference type="PROSITE" id="PS00903">
    <property type="entry name" value="CYT_DCMP_DEAMINASES_1"/>
    <property type="match status" value="1"/>
</dbReference>
<feature type="active site" description="Proton donor" evidence="8">
    <location>
        <position position="57"/>
    </location>
</feature>
<dbReference type="GO" id="GO:0002100">
    <property type="term" value="P:tRNA wobble adenosine to inosine editing"/>
    <property type="evidence" value="ECO:0007669"/>
    <property type="project" value="UniProtKB-UniRule"/>
</dbReference>
<dbReference type="Gene3D" id="3.40.140.10">
    <property type="entry name" value="Cytidine Deaminase, domain 2"/>
    <property type="match status" value="1"/>
</dbReference>
<dbReference type="FunFam" id="3.40.140.10:FF:000005">
    <property type="entry name" value="tRNA-specific adenosine deaminase"/>
    <property type="match status" value="1"/>
</dbReference>
<evidence type="ECO:0000256" key="4">
    <source>
        <dbReference type="ARBA" id="ARBA00022723"/>
    </source>
</evidence>
<proteinExistence type="inferred from homology"/>
<evidence type="ECO:0000256" key="2">
    <source>
        <dbReference type="ARBA" id="ARBA00011738"/>
    </source>
</evidence>
<comment type="cofactor">
    <cofactor evidence="8">
        <name>Zn(2+)</name>
        <dbReference type="ChEBI" id="CHEBI:29105"/>
    </cofactor>
    <text evidence="8">Binds 1 zinc ion per subunit.</text>
</comment>
<evidence type="ECO:0000256" key="3">
    <source>
        <dbReference type="ARBA" id="ARBA00022694"/>
    </source>
</evidence>
<dbReference type="Pfam" id="PF00383">
    <property type="entry name" value="dCMP_cyt_deam_1"/>
    <property type="match status" value="1"/>
</dbReference>
<feature type="binding site" evidence="8">
    <location>
        <position position="88"/>
    </location>
    <ligand>
        <name>Zn(2+)</name>
        <dbReference type="ChEBI" id="CHEBI:29105"/>
        <note>catalytic</note>
    </ligand>
</feature>
<feature type="binding site" evidence="8">
    <location>
        <position position="55"/>
    </location>
    <ligand>
        <name>Zn(2+)</name>
        <dbReference type="ChEBI" id="CHEBI:29105"/>
        <note>catalytic</note>
    </ligand>
</feature>
<protein>
    <recommendedName>
        <fullName evidence="8">tRNA-specific adenosine deaminase</fullName>
        <ecNumber evidence="8">3.5.4.33</ecNumber>
    </recommendedName>
</protein>
<dbReference type="Proteomes" id="UP000563601">
    <property type="component" value="Unassembled WGS sequence"/>
</dbReference>
<comment type="caution">
    <text evidence="10">The sequence shown here is derived from an EMBL/GenBank/DDBJ whole genome shotgun (WGS) entry which is preliminary data.</text>
</comment>
<keyword evidence="6 8" id="KW-0862">Zinc</keyword>